<dbReference type="PROSITE" id="PS50060">
    <property type="entry name" value="MAM_2"/>
    <property type="match status" value="1"/>
</dbReference>
<reference evidence="3" key="1">
    <citation type="submission" date="2021-02" db="EMBL/GenBank/DDBJ databases">
        <authorList>
            <person name="Nowell W R."/>
        </authorList>
    </citation>
    <scope>NUCLEOTIDE SEQUENCE</scope>
</reference>
<dbReference type="Pfam" id="PF00629">
    <property type="entry name" value="MAM"/>
    <property type="match status" value="1"/>
</dbReference>
<gene>
    <name evidence="3" type="ORF">XDN619_LOCUS28011</name>
</gene>
<dbReference type="InterPro" id="IPR013320">
    <property type="entry name" value="ConA-like_dom_sf"/>
</dbReference>
<dbReference type="EMBL" id="CAJNRG010013342">
    <property type="protein sequence ID" value="CAF2147452.1"/>
    <property type="molecule type" value="Genomic_DNA"/>
</dbReference>
<protein>
    <recommendedName>
        <fullName evidence="2">MAM domain-containing protein</fullName>
    </recommendedName>
</protein>
<feature type="domain" description="MAM" evidence="2">
    <location>
        <begin position="43"/>
        <end position="255"/>
    </location>
</feature>
<evidence type="ECO:0000313" key="3">
    <source>
        <dbReference type="EMBL" id="CAF2147452.1"/>
    </source>
</evidence>
<dbReference type="InterPro" id="IPR000998">
    <property type="entry name" value="MAM_dom"/>
</dbReference>
<organism evidence="3 4">
    <name type="scientific">Rotaria magnacalcarata</name>
    <dbReference type="NCBI Taxonomy" id="392030"/>
    <lineage>
        <taxon>Eukaryota</taxon>
        <taxon>Metazoa</taxon>
        <taxon>Spiralia</taxon>
        <taxon>Gnathifera</taxon>
        <taxon>Rotifera</taxon>
        <taxon>Eurotatoria</taxon>
        <taxon>Bdelloidea</taxon>
        <taxon>Philodinida</taxon>
        <taxon>Philodinidae</taxon>
        <taxon>Rotaria</taxon>
    </lineage>
</organism>
<proteinExistence type="predicted"/>
<dbReference type="SUPFAM" id="SSF49899">
    <property type="entry name" value="Concanavalin A-like lectins/glucanases"/>
    <property type="match status" value="1"/>
</dbReference>
<evidence type="ECO:0000313" key="4">
    <source>
        <dbReference type="Proteomes" id="UP000663887"/>
    </source>
</evidence>
<evidence type="ECO:0000256" key="1">
    <source>
        <dbReference type="SAM" id="Phobius"/>
    </source>
</evidence>
<sequence length="408" mass="43971">MVFLYCVVAAKKRYHSTQRCELTDLFTVGFSILTICTAQTSLYSCNFDTDLASTCGFQSTPGAPTVEITDGIAPSTTPRQPLSDANSILLPTTPNGDYCSFPDSIPPSTWPMYFCQRNSATNYTCSTPSGTGNCVIGKYGLVKVPRAGAFDQTYTTMNNVQTHVEDFQCLSFYYYVTDAALGAKIDIGWSAGAAPFPLTEVKAGPENRWQSHNFTFPSPAPKNYFIWFQMLRDGGSADYSYALDEIKVFDGPCELLTTNIPTTPTSSESMSIAETNSTVGSDVTIGNHSVIENETFEATIATNTEADAILSTIITSDTIAIVTSTTPINSSPPTAESTTEPTKKSDLPLILGLALGLGFPITLAVSSGLVYYFKVFKPKQKVTVHDAGKNDITMSSRKNTETVSTDAS</sequence>
<keyword evidence="1" id="KW-0812">Transmembrane</keyword>
<feature type="transmembrane region" description="Helical" evidence="1">
    <location>
        <begin position="349"/>
        <end position="373"/>
    </location>
</feature>
<accession>A0A816XHT1</accession>
<name>A0A816XHT1_9BILA</name>
<evidence type="ECO:0000259" key="2">
    <source>
        <dbReference type="PROSITE" id="PS50060"/>
    </source>
</evidence>
<comment type="caution">
    <text evidence="3">The sequence shown here is derived from an EMBL/GenBank/DDBJ whole genome shotgun (WGS) entry which is preliminary data.</text>
</comment>
<dbReference type="Proteomes" id="UP000663887">
    <property type="component" value="Unassembled WGS sequence"/>
</dbReference>
<dbReference type="GO" id="GO:0016020">
    <property type="term" value="C:membrane"/>
    <property type="evidence" value="ECO:0007669"/>
    <property type="project" value="InterPro"/>
</dbReference>
<dbReference type="AlphaFoldDB" id="A0A816XHT1"/>
<keyword evidence="1" id="KW-1133">Transmembrane helix</keyword>
<dbReference type="Gene3D" id="2.60.120.200">
    <property type="match status" value="1"/>
</dbReference>
<keyword evidence="1" id="KW-0472">Membrane</keyword>